<evidence type="ECO:0000256" key="9">
    <source>
        <dbReference type="ARBA" id="ARBA00041117"/>
    </source>
</evidence>
<evidence type="ECO:0000256" key="4">
    <source>
        <dbReference type="ARBA" id="ARBA00022692"/>
    </source>
</evidence>
<keyword evidence="6" id="KW-0445">Lipid transport</keyword>
<evidence type="ECO:0000256" key="6">
    <source>
        <dbReference type="ARBA" id="ARBA00023055"/>
    </source>
</evidence>
<dbReference type="GO" id="GO:0006869">
    <property type="term" value="P:lipid transport"/>
    <property type="evidence" value="ECO:0007669"/>
    <property type="project" value="UniProtKB-KW"/>
</dbReference>
<name>A0A1G4KNQ9_9SACH</name>
<feature type="transmembrane region" description="Helical" evidence="11">
    <location>
        <begin position="51"/>
        <end position="71"/>
    </location>
</feature>
<organism evidence="12 13">
    <name type="scientific">Lachancea nothofagi CBS 11611</name>
    <dbReference type="NCBI Taxonomy" id="1266666"/>
    <lineage>
        <taxon>Eukaryota</taxon>
        <taxon>Fungi</taxon>
        <taxon>Dikarya</taxon>
        <taxon>Ascomycota</taxon>
        <taxon>Saccharomycotina</taxon>
        <taxon>Saccharomycetes</taxon>
        <taxon>Saccharomycetales</taxon>
        <taxon>Saccharomycetaceae</taxon>
        <taxon>Lachancea</taxon>
    </lineage>
</organism>
<comment type="subcellular location">
    <subcellularLocation>
        <location evidence="1">Cell membrane</location>
        <topology evidence="1">Multi-pass membrane protein</topology>
    </subcellularLocation>
</comment>
<keyword evidence="3" id="KW-1003">Cell membrane</keyword>
<dbReference type="GO" id="GO:0000324">
    <property type="term" value="C:fungal-type vacuole"/>
    <property type="evidence" value="ECO:0007669"/>
    <property type="project" value="TreeGrafter"/>
</dbReference>
<evidence type="ECO:0000256" key="3">
    <source>
        <dbReference type="ARBA" id="ARBA00022475"/>
    </source>
</evidence>
<feature type="compositionally biased region" description="Basic and acidic residues" evidence="10">
    <location>
        <begin position="387"/>
        <end position="396"/>
    </location>
</feature>
<dbReference type="PANTHER" id="PTHR31465">
    <property type="entry name" value="PROTEIN RTA1-RELATED"/>
    <property type="match status" value="1"/>
</dbReference>
<keyword evidence="5 11" id="KW-1133">Transmembrane helix</keyword>
<evidence type="ECO:0000256" key="2">
    <source>
        <dbReference type="ARBA" id="ARBA00009969"/>
    </source>
</evidence>
<dbReference type="Proteomes" id="UP000189911">
    <property type="component" value="Chromosome H"/>
</dbReference>
<proteinExistence type="inferred from homology"/>
<keyword evidence="7 11" id="KW-0472">Membrane</keyword>
<protein>
    <recommendedName>
        <fullName evidence="9">Sphingoid long-chain base transporter RSB1</fullName>
    </recommendedName>
</protein>
<evidence type="ECO:0000256" key="8">
    <source>
        <dbReference type="ARBA" id="ARBA00037472"/>
    </source>
</evidence>
<evidence type="ECO:0000313" key="12">
    <source>
        <dbReference type="EMBL" id="SCV06156.1"/>
    </source>
</evidence>
<comment type="function">
    <text evidence="8">Catalyzes the ATP-dependent translocation of sphingoid long-chain bases (LCBs) from the cytoplasmic site toward the extracytoplasmic side of the membrane (flip-flop). Involved in the establishment of the functional lipid asymmetry of the plasma membrane. Regulates intracellular levels of LCBs, sphingolipid precursors that are growth inhibitory at increased levels.</text>
</comment>
<keyword evidence="6" id="KW-0813">Transport</keyword>
<feature type="transmembrane region" description="Helical" evidence="11">
    <location>
        <begin position="265"/>
        <end position="286"/>
    </location>
</feature>
<accession>A0A1G4KNQ9</accession>
<dbReference type="Pfam" id="PF04479">
    <property type="entry name" value="RTA1"/>
    <property type="match status" value="1"/>
</dbReference>
<evidence type="ECO:0000256" key="1">
    <source>
        <dbReference type="ARBA" id="ARBA00004651"/>
    </source>
</evidence>
<dbReference type="GO" id="GO:0005886">
    <property type="term" value="C:plasma membrane"/>
    <property type="evidence" value="ECO:0007669"/>
    <property type="project" value="UniProtKB-SubCell"/>
</dbReference>
<comment type="similarity">
    <text evidence="2">Belongs to the lipid-translocating exporter (LTE) (TC 9.A.26.1) family.</text>
</comment>
<dbReference type="EMBL" id="LT598447">
    <property type="protein sequence ID" value="SCV06156.1"/>
    <property type="molecule type" value="Genomic_DNA"/>
</dbReference>
<evidence type="ECO:0000313" key="13">
    <source>
        <dbReference type="Proteomes" id="UP000189911"/>
    </source>
</evidence>
<sequence length="396" mass="43689">MLTSATRTLLQKAASDVATGTATGTASVSASVAAATASDAYSMYGGMTPNLAFNSAMAAIFGVLFILQLAAGVYTRQWWILVSFLCACALEVAGYIGRALGHNDTTNIDTFLLQFICLTIAPVFTMAGIYYQLGKLVEIYGHRFALLKNPMLYSWIFMACDVISLIVQAVGGGMSGSAAADNTDTATGDHIFVAGLAFQVASMSVFLVLWFHLLYQIFVVSRMEHTGASKPSWSLVHVSQQDIDYKYRPKFEFLRIHPKRWVFNYFGYALTAAVLLVYVRCIYRVVELAEGWHGDLITHEVYFIILDALMMSMATTLMTVFYPGFAFKGRTVKIPIEKGSESEKVDSTMQSHSSMEIDPYNDKETLPQPGIPSRPPSRSQSFPHVRNSTDRTTHLV</sequence>
<evidence type="ECO:0000256" key="10">
    <source>
        <dbReference type="SAM" id="MobiDB-lite"/>
    </source>
</evidence>
<evidence type="ECO:0000256" key="11">
    <source>
        <dbReference type="SAM" id="Phobius"/>
    </source>
</evidence>
<feature type="transmembrane region" description="Helical" evidence="11">
    <location>
        <begin position="111"/>
        <end position="131"/>
    </location>
</feature>
<feature type="region of interest" description="Disordered" evidence="10">
    <location>
        <begin position="339"/>
        <end position="396"/>
    </location>
</feature>
<feature type="transmembrane region" description="Helical" evidence="11">
    <location>
        <begin position="191"/>
        <end position="215"/>
    </location>
</feature>
<evidence type="ECO:0000256" key="5">
    <source>
        <dbReference type="ARBA" id="ARBA00022989"/>
    </source>
</evidence>
<keyword evidence="4 11" id="KW-0812">Transmembrane</keyword>
<feature type="transmembrane region" description="Helical" evidence="11">
    <location>
        <begin position="152"/>
        <end position="171"/>
    </location>
</feature>
<feature type="transmembrane region" description="Helical" evidence="11">
    <location>
        <begin position="78"/>
        <end position="96"/>
    </location>
</feature>
<dbReference type="AlphaFoldDB" id="A0A1G4KNQ9"/>
<evidence type="ECO:0000256" key="7">
    <source>
        <dbReference type="ARBA" id="ARBA00023136"/>
    </source>
</evidence>
<gene>
    <name evidence="12" type="ORF">LANO_0H23332G</name>
</gene>
<reference evidence="13" key="1">
    <citation type="submission" date="2016-03" db="EMBL/GenBank/DDBJ databases">
        <authorList>
            <person name="Devillers Hugo."/>
        </authorList>
    </citation>
    <scope>NUCLEOTIDE SEQUENCE [LARGE SCALE GENOMIC DNA]</scope>
</reference>
<dbReference type="InterPro" id="IPR007568">
    <property type="entry name" value="RTA1"/>
</dbReference>
<dbReference type="PANTHER" id="PTHR31465:SF9">
    <property type="entry name" value="SPHINGOID LONG-CHAIN BASE TRANSPORTER RSB1"/>
    <property type="match status" value="1"/>
</dbReference>
<feature type="transmembrane region" description="Helical" evidence="11">
    <location>
        <begin position="301"/>
        <end position="325"/>
    </location>
</feature>
<keyword evidence="13" id="KW-1185">Reference proteome</keyword>
<dbReference type="OrthoDB" id="3358017at2759"/>